<reference evidence="9 12" key="2">
    <citation type="submission" date="2018-07" db="EMBL/GenBank/DDBJ databases">
        <title>The molecular basis for the intramolecular migration of carboxyl group in the catabolism of para-hydroxybenzoate via gentisate.</title>
        <authorList>
            <person name="Zhao H."/>
            <person name="Xu Y."/>
            <person name="Lin S."/>
            <person name="Spain J.C."/>
            <person name="Zhou N.-Y."/>
        </authorList>
    </citation>
    <scope>NUCLEOTIDE SEQUENCE [LARGE SCALE GENOMIC DNA]</scope>
    <source>
        <strain evidence="9 12">PHB-7a</strain>
    </source>
</reference>
<feature type="coiled-coil region" evidence="8">
    <location>
        <begin position="53"/>
        <end position="88"/>
    </location>
</feature>
<organism evidence="10 11">
    <name type="scientific">Peribacillus butanolivorans</name>
    <dbReference type="NCBI Taxonomy" id="421767"/>
    <lineage>
        <taxon>Bacteria</taxon>
        <taxon>Bacillati</taxon>
        <taxon>Bacillota</taxon>
        <taxon>Bacilli</taxon>
        <taxon>Bacillales</taxon>
        <taxon>Bacillaceae</taxon>
        <taxon>Peribacillus</taxon>
    </lineage>
</organism>
<sequence length="113" mass="13202">MGAIQHFYEATNQLLSTLENEQDRDRKIEKVEALLEEREKLMAGIQPPFSDSQQDLGKKLIELNEKVSQLLEEQKVEIQRDIKQLSLKKESTNKYVNPYQSLSTDGVFYDKRN</sequence>
<dbReference type="Proteomes" id="UP000220106">
    <property type="component" value="Unassembled WGS sequence"/>
</dbReference>
<comment type="function">
    <text evidence="5">May act as an export chaperone for the filament capping protein FliD.</text>
</comment>
<dbReference type="KEGG" id="pbut:DTO10_10215"/>
<dbReference type="AlphaFoldDB" id="A0AAX0S1R3"/>
<keyword evidence="3" id="KW-1005">Bacterial flagellum biogenesis</keyword>
<gene>
    <name evidence="10" type="ORF">CN689_20955</name>
    <name evidence="9" type="ORF">DTO10_10215</name>
</gene>
<keyword evidence="4" id="KW-0143">Chaperone</keyword>
<reference evidence="10 11" key="1">
    <citation type="submission" date="2017-09" db="EMBL/GenBank/DDBJ databases">
        <title>Large-scale bioinformatics analysis of Bacillus genomes uncovers conserved roles of natural products in bacterial physiology.</title>
        <authorList>
            <consortium name="Agbiome Team Llc"/>
            <person name="Bleich R.M."/>
            <person name="Kirk G.J."/>
            <person name="Santa Maria K.C."/>
            <person name="Allen S.E."/>
            <person name="Farag S."/>
            <person name="Shank E.A."/>
            <person name="Bowers A."/>
        </authorList>
    </citation>
    <scope>NUCLEOTIDE SEQUENCE [LARGE SCALE GENOMIC DNA]</scope>
    <source>
        <strain evidence="10 11">AFS003229</strain>
    </source>
</reference>
<evidence type="ECO:0000256" key="6">
    <source>
        <dbReference type="ARBA" id="ARBA00093785"/>
    </source>
</evidence>
<comment type="subcellular location">
    <subcellularLocation>
        <location evidence="1">Cytoplasm</location>
        <location evidence="1">Cytosol</location>
    </subcellularLocation>
</comment>
<keyword evidence="8" id="KW-0175">Coiled coil</keyword>
<evidence type="ECO:0000256" key="5">
    <source>
        <dbReference type="ARBA" id="ARBA00093765"/>
    </source>
</evidence>
<dbReference type="EMBL" id="CP030926">
    <property type="protein sequence ID" value="AXN38752.1"/>
    <property type="molecule type" value="Genomic_DNA"/>
</dbReference>
<proteinExistence type="inferred from homology"/>
<comment type="similarity">
    <text evidence="6">Belongs to the bacillales FliT family.</text>
</comment>
<dbReference type="Pfam" id="PF05400">
    <property type="entry name" value="FliT"/>
    <property type="match status" value="1"/>
</dbReference>
<evidence type="ECO:0000313" key="12">
    <source>
        <dbReference type="Proteomes" id="UP000260457"/>
    </source>
</evidence>
<dbReference type="EMBL" id="NUEQ01000034">
    <property type="protein sequence ID" value="PEJ30246.1"/>
    <property type="molecule type" value="Genomic_DNA"/>
</dbReference>
<evidence type="ECO:0000313" key="10">
    <source>
        <dbReference type="EMBL" id="PEJ30246.1"/>
    </source>
</evidence>
<keyword evidence="10" id="KW-0966">Cell projection</keyword>
<dbReference type="InterPro" id="IPR008622">
    <property type="entry name" value="FliT"/>
</dbReference>
<evidence type="ECO:0000256" key="2">
    <source>
        <dbReference type="ARBA" id="ARBA00022490"/>
    </source>
</evidence>
<name>A0AAX0S1R3_9BACI</name>
<evidence type="ECO:0000313" key="11">
    <source>
        <dbReference type="Proteomes" id="UP000220106"/>
    </source>
</evidence>
<keyword evidence="10" id="KW-0969">Cilium</keyword>
<keyword evidence="2" id="KW-0963">Cytoplasm</keyword>
<evidence type="ECO:0000256" key="7">
    <source>
        <dbReference type="ARBA" id="ARBA00093797"/>
    </source>
</evidence>
<dbReference type="Proteomes" id="UP000260457">
    <property type="component" value="Chromosome"/>
</dbReference>
<evidence type="ECO:0000256" key="3">
    <source>
        <dbReference type="ARBA" id="ARBA00022795"/>
    </source>
</evidence>
<keyword evidence="10" id="KW-0282">Flagellum</keyword>
<protein>
    <recommendedName>
        <fullName evidence="7">Flagellar protein FliT</fullName>
    </recommendedName>
</protein>
<keyword evidence="12" id="KW-1185">Reference proteome</keyword>
<accession>A0AAX0S1R3</accession>
<evidence type="ECO:0000313" key="9">
    <source>
        <dbReference type="EMBL" id="AXN38752.1"/>
    </source>
</evidence>
<evidence type="ECO:0000256" key="8">
    <source>
        <dbReference type="SAM" id="Coils"/>
    </source>
</evidence>
<evidence type="ECO:0000256" key="4">
    <source>
        <dbReference type="ARBA" id="ARBA00023186"/>
    </source>
</evidence>
<dbReference type="RefSeq" id="WP_098177211.1">
    <property type="nucleotide sequence ID" value="NZ_CP030926.1"/>
</dbReference>
<evidence type="ECO:0000256" key="1">
    <source>
        <dbReference type="ARBA" id="ARBA00004514"/>
    </source>
</evidence>